<evidence type="ECO:0000256" key="6">
    <source>
        <dbReference type="ARBA" id="ARBA00023049"/>
    </source>
</evidence>
<evidence type="ECO:0000256" key="2">
    <source>
        <dbReference type="ARBA" id="ARBA00022670"/>
    </source>
</evidence>
<dbReference type="PANTHER" id="PTHR43690">
    <property type="entry name" value="NARDILYSIN"/>
    <property type="match status" value="1"/>
</dbReference>
<evidence type="ECO:0000256" key="4">
    <source>
        <dbReference type="ARBA" id="ARBA00022801"/>
    </source>
</evidence>
<dbReference type="GO" id="GO:0005829">
    <property type="term" value="C:cytosol"/>
    <property type="evidence" value="ECO:0007669"/>
    <property type="project" value="TreeGrafter"/>
</dbReference>
<dbReference type="PANTHER" id="PTHR43690:SF18">
    <property type="entry name" value="INSULIN-DEGRADING ENZYME-RELATED"/>
    <property type="match status" value="1"/>
</dbReference>
<evidence type="ECO:0000256" key="5">
    <source>
        <dbReference type="ARBA" id="ARBA00022833"/>
    </source>
</evidence>
<evidence type="ECO:0000313" key="9">
    <source>
        <dbReference type="Proteomes" id="UP000069272"/>
    </source>
</evidence>
<dbReference type="InterPro" id="IPR050626">
    <property type="entry name" value="Peptidase_M16"/>
</dbReference>
<reference evidence="9" key="1">
    <citation type="journal article" date="2017" name="G3 (Bethesda)">
        <title>The Physical Genome Mapping of Anopheles albimanus Corrected Scaffold Misassemblies and Identified Interarm Rearrangements in Genus Anopheles.</title>
        <authorList>
            <person name="Artemov G.N."/>
            <person name="Peery A.N."/>
            <person name="Jiang X."/>
            <person name="Tu Z."/>
            <person name="Stegniy V.N."/>
            <person name="Sharakhova M.V."/>
            <person name="Sharakhov I.V."/>
        </authorList>
    </citation>
    <scope>NUCLEOTIDE SEQUENCE [LARGE SCALE GENOMIC DNA]</scope>
    <source>
        <strain evidence="9">STECLA/ALBI9_A</strain>
    </source>
</reference>
<dbReference type="GO" id="GO:0046872">
    <property type="term" value="F:metal ion binding"/>
    <property type="evidence" value="ECO:0007669"/>
    <property type="project" value="UniProtKB-KW"/>
</dbReference>
<keyword evidence="9" id="KW-1185">Reference proteome</keyword>
<dbReference type="GO" id="GO:0043171">
    <property type="term" value="P:peptide catabolic process"/>
    <property type="evidence" value="ECO:0007669"/>
    <property type="project" value="TreeGrafter"/>
</dbReference>
<dbReference type="STRING" id="7167.A0A182FT79"/>
<keyword evidence="5" id="KW-0862">Zinc</keyword>
<dbReference type="Proteomes" id="UP000069272">
    <property type="component" value="Unassembled WGS sequence"/>
</dbReference>
<keyword evidence="3" id="KW-0479">Metal-binding</keyword>
<sequence length="126" mass="13885">MDQSAINNFTTRRFIRKETSSRYVALSAEMESQQFASQIPLANVSTERAPDASFERINIIIKSVQDNRDCRGLRLPNGLKVVLVSDATTDRSAAALSVTVGHLNDPQEIPGAAHLSEHMLFLGTEK</sequence>
<evidence type="ECO:0000256" key="3">
    <source>
        <dbReference type="ARBA" id="ARBA00022723"/>
    </source>
</evidence>
<dbReference type="VEuPathDB" id="VectorBase:AALB009759"/>
<proteinExistence type="inferred from homology"/>
<evidence type="ECO:0000313" key="8">
    <source>
        <dbReference type="EnsemblMetazoa" id="AALB009759-PA"/>
    </source>
</evidence>
<protein>
    <recommendedName>
        <fullName evidence="7">Peptidase M16 N-terminal domain-containing protein</fullName>
    </recommendedName>
</protein>
<keyword evidence="2" id="KW-0645">Protease</keyword>
<reference evidence="8" key="2">
    <citation type="submission" date="2022-08" db="UniProtKB">
        <authorList>
            <consortium name="EnsemblMetazoa"/>
        </authorList>
    </citation>
    <scope>IDENTIFICATION</scope>
    <source>
        <strain evidence="8">STECLA/ALBI9_A</strain>
    </source>
</reference>
<dbReference type="Gene3D" id="3.30.830.10">
    <property type="entry name" value="Metalloenzyme, LuxS/M16 peptidase-like"/>
    <property type="match status" value="1"/>
</dbReference>
<dbReference type="AlphaFoldDB" id="A0A182FT79"/>
<evidence type="ECO:0000259" key="7">
    <source>
        <dbReference type="Pfam" id="PF00675"/>
    </source>
</evidence>
<dbReference type="SUPFAM" id="SSF63411">
    <property type="entry name" value="LuxS/MPP-like metallohydrolase"/>
    <property type="match status" value="1"/>
</dbReference>
<keyword evidence="6" id="KW-0482">Metalloprotease</keyword>
<name>A0A182FT79_ANOAL</name>
<dbReference type="InterPro" id="IPR011249">
    <property type="entry name" value="Metalloenz_LuxS/M16"/>
</dbReference>
<dbReference type="Pfam" id="PF00675">
    <property type="entry name" value="Peptidase_M16"/>
    <property type="match status" value="1"/>
</dbReference>
<organism evidence="8 9">
    <name type="scientific">Anopheles albimanus</name>
    <name type="common">New world malaria mosquito</name>
    <dbReference type="NCBI Taxonomy" id="7167"/>
    <lineage>
        <taxon>Eukaryota</taxon>
        <taxon>Metazoa</taxon>
        <taxon>Ecdysozoa</taxon>
        <taxon>Arthropoda</taxon>
        <taxon>Hexapoda</taxon>
        <taxon>Insecta</taxon>
        <taxon>Pterygota</taxon>
        <taxon>Neoptera</taxon>
        <taxon>Endopterygota</taxon>
        <taxon>Diptera</taxon>
        <taxon>Nematocera</taxon>
        <taxon>Culicoidea</taxon>
        <taxon>Culicidae</taxon>
        <taxon>Anophelinae</taxon>
        <taxon>Anopheles</taxon>
    </lineage>
</organism>
<dbReference type="GO" id="GO:0051603">
    <property type="term" value="P:proteolysis involved in protein catabolic process"/>
    <property type="evidence" value="ECO:0007669"/>
    <property type="project" value="TreeGrafter"/>
</dbReference>
<dbReference type="EnsemblMetazoa" id="AALB009759-RA">
    <property type="protein sequence ID" value="AALB009759-PA"/>
    <property type="gene ID" value="AALB009759"/>
</dbReference>
<dbReference type="GO" id="GO:0004222">
    <property type="term" value="F:metalloendopeptidase activity"/>
    <property type="evidence" value="ECO:0007669"/>
    <property type="project" value="TreeGrafter"/>
</dbReference>
<dbReference type="VEuPathDB" id="VectorBase:AALB20_031865"/>
<comment type="similarity">
    <text evidence="1">Belongs to the peptidase M16 family.</text>
</comment>
<feature type="domain" description="Peptidase M16 N-terminal" evidence="7">
    <location>
        <begin position="80"/>
        <end position="126"/>
    </location>
</feature>
<accession>A0A182FT79</accession>
<dbReference type="GO" id="GO:0005739">
    <property type="term" value="C:mitochondrion"/>
    <property type="evidence" value="ECO:0007669"/>
    <property type="project" value="TreeGrafter"/>
</dbReference>
<dbReference type="InterPro" id="IPR011765">
    <property type="entry name" value="Pept_M16_N"/>
</dbReference>
<keyword evidence="4" id="KW-0378">Hydrolase</keyword>
<evidence type="ECO:0000256" key="1">
    <source>
        <dbReference type="ARBA" id="ARBA00007261"/>
    </source>
</evidence>